<dbReference type="InterPro" id="IPR050445">
    <property type="entry name" value="Bact_polysacc_biosynth/exp"/>
</dbReference>
<comment type="subcellular location">
    <subcellularLocation>
        <location evidence="1">Cell membrane</location>
        <topology evidence="1">Multi-pass membrane protein</topology>
    </subcellularLocation>
</comment>
<organism evidence="10 11">
    <name type="scientific">Novosphingobium album</name>
    <name type="common">ex Liu et al. 2023</name>
    <dbReference type="NCBI Taxonomy" id="3031130"/>
    <lineage>
        <taxon>Bacteria</taxon>
        <taxon>Pseudomonadati</taxon>
        <taxon>Pseudomonadota</taxon>
        <taxon>Alphaproteobacteria</taxon>
        <taxon>Sphingomonadales</taxon>
        <taxon>Sphingomonadaceae</taxon>
        <taxon>Novosphingobium</taxon>
    </lineage>
</organism>
<evidence type="ECO:0000256" key="1">
    <source>
        <dbReference type="ARBA" id="ARBA00004651"/>
    </source>
</evidence>
<feature type="transmembrane region" description="Helical" evidence="7">
    <location>
        <begin position="20"/>
        <end position="40"/>
    </location>
</feature>
<keyword evidence="4 7" id="KW-1133">Transmembrane helix</keyword>
<keyword evidence="5 7" id="KW-0472">Membrane</keyword>
<feature type="domain" description="Polysaccharide chain length determinant N-terminal" evidence="8">
    <location>
        <begin position="14"/>
        <end position="91"/>
    </location>
</feature>
<feature type="domain" description="Tyrosine-protein kinase G-rich" evidence="9">
    <location>
        <begin position="361"/>
        <end position="436"/>
    </location>
</feature>
<dbReference type="PANTHER" id="PTHR32309:SF13">
    <property type="entry name" value="FERRIC ENTEROBACTIN TRANSPORT PROTEIN FEPE"/>
    <property type="match status" value="1"/>
</dbReference>
<dbReference type="InterPro" id="IPR014345">
    <property type="entry name" value="XrtA_polysacc_chain"/>
</dbReference>
<evidence type="ECO:0000256" key="2">
    <source>
        <dbReference type="ARBA" id="ARBA00022475"/>
    </source>
</evidence>
<accession>A0ABT5WUI3</accession>
<dbReference type="NCBIfam" id="TIGR03007">
    <property type="entry name" value="pepcterm_ChnLen"/>
    <property type="match status" value="1"/>
</dbReference>
<keyword evidence="3 7" id="KW-0812">Transmembrane</keyword>
<comment type="caution">
    <text evidence="10">The sequence shown here is derived from an EMBL/GenBank/DDBJ whole genome shotgun (WGS) entry which is preliminary data.</text>
</comment>
<dbReference type="Pfam" id="PF13807">
    <property type="entry name" value="GNVR"/>
    <property type="match status" value="1"/>
</dbReference>
<dbReference type="InterPro" id="IPR032807">
    <property type="entry name" value="GNVR"/>
</dbReference>
<evidence type="ECO:0000256" key="7">
    <source>
        <dbReference type="SAM" id="Phobius"/>
    </source>
</evidence>
<keyword evidence="2" id="KW-1003">Cell membrane</keyword>
<feature type="transmembrane region" description="Helical" evidence="7">
    <location>
        <begin position="480"/>
        <end position="501"/>
    </location>
</feature>
<dbReference type="EMBL" id="JARESE010000062">
    <property type="protein sequence ID" value="MDE8653539.1"/>
    <property type="molecule type" value="Genomic_DNA"/>
</dbReference>
<reference evidence="10 11" key="1">
    <citation type="submission" date="2023-03" db="EMBL/GenBank/DDBJ databases">
        <title>NovoSphingobium album sp. nov. isolated from polycyclic aromatic hydrocarbons- and heavy-metal polluted soil.</title>
        <authorList>
            <person name="Liu Z."/>
            <person name="Wang K."/>
        </authorList>
    </citation>
    <scope>NUCLEOTIDE SEQUENCE [LARGE SCALE GENOMIC DNA]</scope>
    <source>
        <strain evidence="10 11">H3SJ31-1</strain>
    </source>
</reference>
<feature type="transmembrane region" description="Helical" evidence="7">
    <location>
        <begin position="417"/>
        <end position="437"/>
    </location>
</feature>
<evidence type="ECO:0000256" key="5">
    <source>
        <dbReference type="ARBA" id="ARBA00023136"/>
    </source>
</evidence>
<dbReference type="PANTHER" id="PTHR32309">
    <property type="entry name" value="TYROSINE-PROTEIN KINASE"/>
    <property type="match status" value="1"/>
</dbReference>
<feature type="coiled-coil region" evidence="6">
    <location>
        <begin position="359"/>
        <end position="386"/>
    </location>
</feature>
<keyword evidence="6" id="KW-0175">Coiled coil</keyword>
<dbReference type="InterPro" id="IPR003856">
    <property type="entry name" value="LPS_length_determ_N"/>
</dbReference>
<name>A0ABT5WUI3_9SPHN</name>
<dbReference type="Proteomes" id="UP001216253">
    <property type="component" value="Unassembled WGS sequence"/>
</dbReference>
<evidence type="ECO:0000256" key="6">
    <source>
        <dbReference type="SAM" id="Coils"/>
    </source>
</evidence>
<proteinExistence type="predicted"/>
<evidence type="ECO:0000256" key="4">
    <source>
        <dbReference type="ARBA" id="ARBA00022989"/>
    </source>
</evidence>
<dbReference type="RefSeq" id="WP_275229620.1">
    <property type="nucleotide sequence ID" value="NZ_JARESE010000062.1"/>
</dbReference>
<evidence type="ECO:0000259" key="9">
    <source>
        <dbReference type="Pfam" id="PF13807"/>
    </source>
</evidence>
<evidence type="ECO:0000313" key="10">
    <source>
        <dbReference type="EMBL" id="MDE8653539.1"/>
    </source>
</evidence>
<evidence type="ECO:0000259" key="8">
    <source>
        <dbReference type="Pfam" id="PF02706"/>
    </source>
</evidence>
<gene>
    <name evidence="10" type="ORF">PYV00_17710</name>
</gene>
<protein>
    <submittedName>
        <fullName evidence="10">Wzz/FepE/Etk N-terminal domain-containing protein</fullName>
    </submittedName>
</protein>
<evidence type="ECO:0000256" key="3">
    <source>
        <dbReference type="ARBA" id="ARBA00022692"/>
    </source>
</evidence>
<sequence>MNSLYEEVLSAIHSVWHRRWIALAVAWAVCLVGWLVVAMIPNSYESNARIFVQLDDALAEQVGIGVADRKRDIERIRQTLTSAVNLEKVVRATRIGDTVETPKQLEAEVLKLADNIKVVSQQDNLFEITAISNNGSFSDAENAKLAQDIAQKLIDIFREENLAGNRGDMTETLEFVNQQLAQREKELEAAEQRRRVFETQHPEMVQGGAANQQRLESSRSELRGVEADLAAAQSALAAIDGQLAGTPRTLPGGVMGSASASLARAQADLAGMRARGLTENHPDVIAAKNQIAALKGAADQEAAGGGGGVPNPAYSSLQSIRADRQATVQSLTSRKASLQSDVANLTSMQLDNPEAAAQAQKINRDYDVLREQYDKLLQDREELRLRGEIKTEREAVKFEVVDPPTTPRSPVAPNRPVLLLGVLMVGLGGGAAFAFALSKLRSTFSTTASLERVTGLPVLGAISQTMTDAARELGRKRLKYFYGASAALGGLFVVLLAAEFIQRGMVA</sequence>
<dbReference type="Pfam" id="PF02706">
    <property type="entry name" value="Wzz"/>
    <property type="match status" value="1"/>
</dbReference>
<keyword evidence="11" id="KW-1185">Reference proteome</keyword>
<evidence type="ECO:0000313" key="11">
    <source>
        <dbReference type="Proteomes" id="UP001216253"/>
    </source>
</evidence>
<feature type="coiled-coil region" evidence="6">
    <location>
        <begin position="173"/>
        <end position="235"/>
    </location>
</feature>